<evidence type="ECO:0000256" key="4">
    <source>
        <dbReference type="ARBA" id="ARBA00023002"/>
    </source>
</evidence>
<dbReference type="SUPFAM" id="SSF51197">
    <property type="entry name" value="Clavaminate synthase-like"/>
    <property type="match status" value="1"/>
</dbReference>
<feature type="domain" description="JmjC" evidence="8">
    <location>
        <begin position="312"/>
        <end position="453"/>
    </location>
</feature>
<gene>
    <name evidence="9" type="ORF">Cfor_10959</name>
</gene>
<evidence type="ECO:0000259" key="8">
    <source>
        <dbReference type="PROSITE" id="PS51184"/>
    </source>
</evidence>
<dbReference type="InParanoid" id="A0A6L2PXK5"/>
<reference evidence="10" key="1">
    <citation type="submission" date="2020-01" db="EMBL/GenBank/DDBJ databases">
        <title>Draft genome sequence of the Termite Coptotermes fromosanus.</title>
        <authorList>
            <person name="Itakura S."/>
            <person name="Yosikawa Y."/>
            <person name="Umezawa K."/>
        </authorList>
    </citation>
    <scope>NUCLEOTIDE SEQUENCE [LARGE SCALE GENOMIC DNA]</scope>
</reference>
<dbReference type="PANTHER" id="PTHR12461:SF106">
    <property type="entry name" value="BIFUNCTIONAL PEPTIDASE AND ARGINYL-HYDROXYLASE JMJD5"/>
    <property type="match status" value="1"/>
</dbReference>
<organism evidence="9 10">
    <name type="scientific">Coptotermes formosanus</name>
    <name type="common">Formosan subterranean termite</name>
    <dbReference type="NCBI Taxonomy" id="36987"/>
    <lineage>
        <taxon>Eukaryota</taxon>
        <taxon>Metazoa</taxon>
        <taxon>Ecdysozoa</taxon>
        <taxon>Arthropoda</taxon>
        <taxon>Hexapoda</taxon>
        <taxon>Insecta</taxon>
        <taxon>Pterygota</taxon>
        <taxon>Neoptera</taxon>
        <taxon>Polyneoptera</taxon>
        <taxon>Dictyoptera</taxon>
        <taxon>Blattodea</taxon>
        <taxon>Blattoidea</taxon>
        <taxon>Termitoidae</taxon>
        <taxon>Rhinotermitidae</taxon>
        <taxon>Coptotermes</taxon>
    </lineage>
</organism>
<evidence type="ECO:0000256" key="7">
    <source>
        <dbReference type="SAM" id="MobiDB-lite"/>
    </source>
</evidence>
<protein>
    <recommendedName>
        <fullName evidence="8">JmjC domain-containing protein</fullName>
    </recommendedName>
</protein>
<dbReference type="GO" id="GO:0005634">
    <property type="term" value="C:nucleus"/>
    <property type="evidence" value="ECO:0007669"/>
    <property type="project" value="UniProtKB-SubCell"/>
</dbReference>
<accession>A0A6L2PXK5</accession>
<keyword evidence="10" id="KW-1185">Reference proteome</keyword>
<dbReference type="Pfam" id="PF13621">
    <property type="entry name" value="Cupin_8"/>
    <property type="match status" value="1"/>
</dbReference>
<dbReference type="FunCoup" id="A0A6L2PXK5">
    <property type="interactions" value="556"/>
</dbReference>
<evidence type="ECO:0000256" key="1">
    <source>
        <dbReference type="ARBA" id="ARBA00001954"/>
    </source>
</evidence>
<feature type="compositionally biased region" description="Polar residues" evidence="7">
    <location>
        <begin position="186"/>
        <end position="199"/>
    </location>
</feature>
<proteinExistence type="predicted"/>
<dbReference type="PROSITE" id="PS51184">
    <property type="entry name" value="JMJC"/>
    <property type="match status" value="1"/>
</dbReference>
<evidence type="ECO:0000256" key="5">
    <source>
        <dbReference type="ARBA" id="ARBA00023004"/>
    </source>
</evidence>
<sequence>MASFEACELFSSDLGHEMVDKILSDIRKLVPENITRLLPAEELDPAVLFLLQQVQDTMTKDDNICISCYIDTATPYRSYAEALKAVEGVLEVTWEELNTGHWSKVPPGPRQLYTAAAIVKIEALLRSCQKEHADRTELLHTAVKTADLGILLGAPLTNGDFSMTRVAGLLSDALSALSSGSGPQEEVSQPSGSTESSSVVIDNIPGVRGLVLNSLDRPSLERFRASHFGPRIPVKLTGCITHWPALILWTDINYLKKVAGARTVPIELGDHYVHPTWSQKLMTVGEFIEAHIVAQMDENTPIGYLAQHPLFEQVPELMSDISEPEYCCLSDSLDDNAVTEETDINAWFGPKGTVSPLHYDPKHNLLAQVIGEKRILLYHPNESENLYPHEGSFLNNTAQVNPEEPDYKTFPNYKNSVAWECHLKQGEMLYIPPKWWHHVRSLSTSFSVSFWWK</sequence>
<comment type="cofactor">
    <cofactor evidence="1">
        <name>Fe(2+)</name>
        <dbReference type="ChEBI" id="CHEBI:29033"/>
    </cofactor>
</comment>
<keyword evidence="3" id="KW-0479">Metal-binding</keyword>
<comment type="subcellular location">
    <subcellularLocation>
        <location evidence="2">Nucleus</location>
    </subcellularLocation>
</comment>
<dbReference type="EMBL" id="BLKM01000687">
    <property type="protein sequence ID" value="GFG37266.1"/>
    <property type="molecule type" value="Genomic_DNA"/>
</dbReference>
<dbReference type="SMART" id="SM00558">
    <property type="entry name" value="JmjC"/>
    <property type="match status" value="1"/>
</dbReference>
<evidence type="ECO:0000313" key="10">
    <source>
        <dbReference type="Proteomes" id="UP000502823"/>
    </source>
</evidence>
<dbReference type="InterPro" id="IPR003347">
    <property type="entry name" value="JmjC_dom"/>
</dbReference>
<dbReference type="GO" id="GO:0046872">
    <property type="term" value="F:metal ion binding"/>
    <property type="evidence" value="ECO:0007669"/>
    <property type="project" value="UniProtKB-KW"/>
</dbReference>
<dbReference type="GO" id="GO:0051864">
    <property type="term" value="F:histone H3K36 demethylase activity"/>
    <property type="evidence" value="ECO:0007669"/>
    <property type="project" value="TreeGrafter"/>
</dbReference>
<dbReference type="InterPro" id="IPR041667">
    <property type="entry name" value="Cupin_8"/>
</dbReference>
<evidence type="ECO:0000256" key="3">
    <source>
        <dbReference type="ARBA" id="ARBA00022723"/>
    </source>
</evidence>
<dbReference type="OrthoDB" id="47172at2759"/>
<evidence type="ECO:0000256" key="2">
    <source>
        <dbReference type="ARBA" id="ARBA00004123"/>
    </source>
</evidence>
<dbReference type="AlphaFoldDB" id="A0A6L2PXK5"/>
<evidence type="ECO:0000256" key="6">
    <source>
        <dbReference type="ARBA" id="ARBA00023242"/>
    </source>
</evidence>
<evidence type="ECO:0000313" key="9">
    <source>
        <dbReference type="EMBL" id="GFG37266.1"/>
    </source>
</evidence>
<keyword evidence="5" id="KW-0408">Iron</keyword>
<keyword evidence="6" id="KW-0539">Nucleus</keyword>
<dbReference type="Gene3D" id="2.60.120.650">
    <property type="entry name" value="Cupin"/>
    <property type="match status" value="1"/>
</dbReference>
<dbReference type="PANTHER" id="PTHR12461">
    <property type="entry name" value="HYPOXIA-INDUCIBLE FACTOR 1 ALPHA INHIBITOR-RELATED"/>
    <property type="match status" value="1"/>
</dbReference>
<keyword evidence="4" id="KW-0560">Oxidoreductase</keyword>
<feature type="region of interest" description="Disordered" evidence="7">
    <location>
        <begin position="180"/>
        <end position="199"/>
    </location>
</feature>
<comment type="caution">
    <text evidence="9">The sequence shown here is derived from an EMBL/GenBank/DDBJ whole genome shotgun (WGS) entry which is preliminary data.</text>
</comment>
<dbReference type="Proteomes" id="UP000502823">
    <property type="component" value="Unassembled WGS sequence"/>
</dbReference>
<name>A0A6L2PXK5_COPFO</name>